<dbReference type="EMBL" id="JAABOA010000311">
    <property type="protein sequence ID" value="KAF9584865.1"/>
    <property type="molecule type" value="Genomic_DNA"/>
</dbReference>
<dbReference type="Pfam" id="PF18816">
    <property type="entry name" value="Importin_rep_5"/>
    <property type="match status" value="1"/>
</dbReference>
<proteinExistence type="predicted"/>
<evidence type="ECO:0000313" key="6">
    <source>
        <dbReference type="EMBL" id="KAF9584865.1"/>
    </source>
</evidence>
<dbReference type="InterPro" id="IPR040122">
    <property type="entry name" value="Importin_beta"/>
</dbReference>
<dbReference type="InterPro" id="IPR040928">
    <property type="entry name" value="Importin_rep_5"/>
</dbReference>
<evidence type="ECO:0000256" key="4">
    <source>
        <dbReference type="ARBA" id="ARBA00022737"/>
    </source>
</evidence>
<keyword evidence="5" id="KW-0653">Protein transport</keyword>
<dbReference type="SUPFAM" id="SSF48371">
    <property type="entry name" value="ARM repeat"/>
    <property type="match status" value="1"/>
</dbReference>
<dbReference type="InterPro" id="IPR016024">
    <property type="entry name" value="ARM-type_fold"/>
</dbReference>
<evidence type="ECO:0000256" key="2">
    <source>
        <dbReference type="ARBA" id="ARBA00022448"/>
    </source>
</evidence>
<keyword evidence="3" id="KW-0963">Cytoplasm</keyword>
<dbReference type="InterPro" id="IPR011989">
    <property type="entry name" value="ARM-like"/>
</dbReference>
<evidence type="ECO:0000256" key="5">
    <source>
        <dbReference type="ARBA" id="ARBA00022927"/>
    </source>
</evidence>
<dbReference type="Proteomes" id="UP000780801">
    <property type="component" value="Unassembled WGS sequence"/>
</dbReference>
<comment type="caution">
    <text evidence="6">The sequence shown here is derived from an EMBL/GenBank/DDBJ whole genome shotgun (WGS) entry which is preliminary data.</text>
</comment>
<protein>
    <submittedName>
        <fullName evidence="6">Uncharacterized protein</fullName>
    </submittedName>
</protein>
<evidence type="ECO:0000313" key="7">
    <source>
        <dbReference type="Proteomes" id="UP000780801"/>
    </source>
</evidence>
<dbReference type="AlphaFoldDB" id="A0A9P6FZW6"/>
<dbReference type="GO" id="GO:0006606">
    <property type="term" value="P:protein import into nucleus"/>
    <property type="evidence" value="ECO:0007669"/>
    <property type="project" value="InterPro"/>
</dbReference>
<name>A0A9P6FZW6_9FUNG</name>
<evidence type="ECO:0000256" key="3">
    <source>
        <dbReference type="ARBA" id="ARBA00022490"/>
    </source>
</evidence>
<dbReference type="PANTHER" id="PTHR10527">
    <property type="entry name" value="IMPORTIN BETA"/>
    <property type="match status" value="1"/>
</dbReference>
<dbReference type="GO" id="GO:0005737">
    <property type="term" value="C:cytoplasm"/>
    <property type="evidence" value="ECO:0007669"/>
    <property type="project" value="UniProtKB-SubCell"/>
</dbReference>
<feature type="non-terminal residue" evidence="6">
    <location>
        <position position="178"/>
    </location>
</feature>
<sequence>QAACYGVGLCGHVGGPDYADFCQAALPFLFQLINLPNARAQENVYVTENAISAVTKICRFNDSKFDRVAVLPSWIQSLPIVVDEDEASLTYEFLMDLIDTRHTSVLGLNNVNIPHLATVMLEALASGVLMSGNPALVSRLMNTVKAVLSSLDRTLQTTVLSSLTAEKQKTLQSMGLIF</sequence>
<dbReference type="Gene3D" id="1.25.10.10">
    <property type="entry name" value="Leucine-rich Repeat Variant"/>
    <property type="match status" value="1"/>
</dbReference>
<keyword evidence="2" id="KW-0813">Transport</keyword>
<keyword evidence="4" id="KW-0677">Repeat</keyword>
<gene>
    <name evidence="6" type="ORF">BGW38_004891</name>
</gene>
<reference evidence="6" key="1">
    <citation type="journal article" date="2020" name="Fungal Divers.">
        <title>Resolving the Mortierellaceae phylogeny through synthesis of multi-gene phylogenetics and phylogenomics.</title>
        <authorList>
            <person name="Vandepol N."/>
            <person name="Liber J."/>
            <person name="Desiro A."/>
            <person name="Na H."/>
            <person name="Kennedy M."/>
            <person name="Barry K."/>
            <person name="Grigoriev I.V."/>
            <person name="Miller A.N."/>
            <person name="O'Donnell K."/>
            <person name="Stajich J.E."/>
            <person name="Bonito G."/>
        </authorList>
    </citation>
    <scope>NUCLEOTIDE SEQUENCE</scope>
    <source>
        <strain evidence="6">KOD1015</strain>
    </source>
</reference>
<dbReference type="OrthoDB" id="543373at2759"/>
<keyword evidence="7" id="KW-1185">Reference proteome</keyword>
<comment type="subcellular location">
    <subcellularLocation>
        <location evidence="1">Cytoplasm</location>
    </subcellularLocation>
</comment>
<accession>A0A9P6FZW6</accession>
<organism evidence="6 7">
    <name type="scientific">Lunasporangiospora selenospora</name>
    <dbReference type="NCBI Taxonomy" id="979761"/>
    <lineage>
        <taxon>Eukaryota</taxon>
        <taxon>Fungi</taxon>
        <taxon>Fungi incertae sedis</taxon>
        <taxon>Mucoromycota</taxon>
        <taxon>Mortierellomycotina</taxon>
        <taxon>Mortierellomycetes</taxon>
        <taxon>Mortierellales</taxon>
        <taxon>Mortierellaceae</taxon>
        <taxon>Lunasporangiospora</taxon>
    </lineage>
</organism>
<evidence type="ECO:0000256" key="1">
    <source>
        <dbReference type="ARBA" id="ARBA00004496"/>
    </source>
</evidence>